<name>A0A0G1EVX6_9BACT</name>
<proteinExistence type="predicted"/>
<dbReference type="Proteomes" id="UP000034050">
    <property type="component" value="Unassembled WGS sequence"/>
</dbReference>
<feature type="domain" description="Glycosyltransferase 2-like" evidence="1">
    <location>
        <begin position="52"/>
        <end position="150"/>
    </location>
</feature>
<dbReference type="SUPFAM" id="SSF53448">
    <property type="entry name" value="Nucleotide-diphospho-sugar transferases"/>
    <property type="match status" value="1"/>
</dbReference>
<sequence length="320" mass="36796">MKQNTPQYQKAHDFSKRINSLLGFRYGISPPVSDEKPRTLVRGGSLTAHCLVKNEQNWVWFAINSVLDFVDKIIVFDTGSTDDTVPIIKTIRSPKIKFSQKGPVDKKQLTRLRQEMLDQTKTSWFMVLDGDEIWPRTTIAELTAAIRQASSKQQAIVVGQWMWQGDVYHYSPVVEALVDPLAPKNLTGYRLPRAIKMLPGIQTIGEYGWESYADQKNLNVSDWNKERLIYIKNKFFHASFLPRSSTREKDREVMMRGPKTRFTKGALFPKNVILPEILSAKRPQQVPSPWQHLTLKQAAVGFYYRAQNLVERFGRQVGNL</sequence>
<comment type="caution">
    <text evidence="2">The sequence shown here is derived from an EMBL/GenBank/DDBJ whole genome shotgun (WGS) entry which is preliminary data.</text>
</comment>
<reference evidence="2 3" key="1">
    <citation type="journal article" date="2015" name="Nature">
        <title>rRNA introns, odd ribosomes, and small enigmatic genomes across a large radiation of phyla.</title>
        <authorList>
            <person name="Brown C.T."/>
            <person name="Hug L.A."/>
            <person name="Thomas B.C."/>
            <person name="Sharon I."/>
            <person name="Castelle C.J."/>
            <person name="Singh A."/>
            <person name="Wilkins M.J."/>
            <person name="Williams K.H."/>
            <person name="Banfield J.F."/>
        </authorList>
    </citation>
    <scope>NUCLEOTIDE SEQUENCE [LARGE SCALE GENOMIC DNA]</scope>
</reference>
<evidence type="ECO:0000313" key="3">
    <source>
        <dbReference type="Proteomes" id="UP000034050"/>
    </source>
</evidence>
<gene>
    <name evidence="2" type="ORF">UV61_C0003G0024</name>
</gene>
<accession>A0A0G1EVX6</accession>
<dbReference type="InterPro" id="IPR029044">
    <property type="entry name" value="Nucleotide-diphossugar_trans"/>
</dbReference>
<dbReference type="InterPro" id="IPR001173">
    <property type="entry name" value="Glyco_trans_2-like"/>
</dbReference>
<dbReference type="PANTHER" id="PTHR43630">
    <property type="entry name" value="POLY-BETA-1,6-N-ACETYL-D-GLUCOSAMINE SYNTHASE"/>
    <property type="match status" value="1"/>
</dbReference>
<keyword evidence="2" id="KW-0808">Transferase</keyword>
<dbReference type="STRING" id="1618446.UV61_C0003G0024"/>
<dbReference type="PANTHER" id="PTHR43630:SF2">
    <property type="entry name" value="GLYCOSYLTRANSFERASE"/>
    <property type="match status" value="1"/>
</dbReference>
<evidence type="ECO:0000259" key="1">
    <source>
        <dbReference type="Pfam" id="PF00535"/>
    </source>
</evidence>
<dbReference type="Pfam" id="PF00535">
    <property type="entry name" value="Glycos_transf_2"/>
    <property type="match status" value="1"/>
</dbReference>
<organism evidence="2 3">
    <name type="scientific">Candidatus Gottesmanbacteria bacterium GW2011_GWB1_43_11</name>
    <dbReference type="NCBI Taxonomy" id="1618446"/>
    <lineage>
        <taxon>Bacteria</taxon>
        <taxon>Candidatus Gottesmaniibacteriota</taxon>
    </lineage>
</organism>
<dbReference type="Gene3D" id="3.90.550.10">
    <property type="entry name" value="Spore Coat Polysaccharide Biosynthesis Protein SpsA, Chain A"/>
    <property type="match status" value="1"/>
</dbReference>
<evidence type="ECO:0000313" key="2">
    <source>
        <dbReference type="EMBL" id="KKS87171.1"/>
    </source>
</evidence>
<protein>
    <submittedName>
        <fullName evidence="2">Glycosyl transferase family 2</fullName>
    </submittedName>
</protein>
<dbReference type="EMBL" id="LCFD01000003">
    <property type="protein sequence ID" value="KKS87171.1"/>
    <property type="molecule type" value="Genomic_DNA"/>
</dbReference>
<dbReference type="AlphaFoldDB" id="A0A0G1EVX6"/>
<dbReference type="GO" id="GO:0016740">
    <property type="term" value="F:transferase activity"/>
    <property type="evidence" value="ECO:0007669"/>
    <property type="project" value="UniProtKB-KW"/>
</dbReference>